<gene>
    <name evidence="1" type="ORF">S03H2_54450</name>
</gene>
<proteinExistence type="predicted"/>
<dbReference type="AlphaFoldDB" id="X1HBM4"/>
<dbReference type="InterPro" id="IPR013783">
    <property type="entry name" value="Ig-like_fold"/>
</dbReference>
<feature type="non-terminal residue" evidence="1">
    <location>
        <position position="256"/>
    </location>
</feature>
<feature type="non-terminal residue" evidence="1">
    <location>
        <position position="1"/>
    </location>
</feature>
<protein>
    <recommendedName>
        <fullName evidence="2">PEGA domain-containing protein</fullName>
    </recommendedName>
</protein>
<dbReference type="Gene3D" id="2.60.40.10">
    <property type="entry name" value="Immunoglobulins"/>
    <property type="match status" value="1"/>
</dbReference>
<name>X1HBM4_9ZZZZ</name>
<evidence type="ECO:0008006" key="2">
    <source>
        <dbReference type="Google" id="ProtNLM"/>
    </source>
</evidence>
<sequence>TPSSGYLTISNLTAGDHDLKVTKSGYKDWIGIVTIPSGSIKYKAVILESITTLPDSPTPLSPGTTSAPGPTISTLTPTLQWQTVANAEYYNLAISVYPYGTSNIIYNPQQIFGNSITVPSGTLEAGKKYRWNMRAHDSAGFSDYSITLYFQTPQTVSASIDSYSPSSKITINTGESFTISTTFTNTGNTSAYFYPGVSIWNSNGSLVFTDWGGKTYLNQGQQKSESWYPTINTPGEYWLQFGVWDEAKNNLLDKKP</sequence>
<evidence type="ECO:0000313" key="1">
    <source>
        <dbReference type="EMBL" id="GAH66797.1"/>
    </source>
</evidence>
<accession>X1HBM4</accession>
<organism evidence="1">
    <name type="scientific">marine sediment metagenome</name>
    <dbReference type="NCBI Taxonomy" id="412755"/>
    <lineage>
        <taxon>unclassified sequences</taxon>
        <taxon>metagenomes</taxon>
        <taxon>ecological metagenomes</taxon>
    </lineage>
</organism>
<comment type="caution">
    <text evidence="1">The sequence shown here is derived from an EMBL/GenBank/DDBJ whole genome shotgun (WGS) entry which is preliminary data.</text>
</comment>
<dbReference type="EMBL" id="BARU01034717">
    <property type="protein sequence ID" value="GAH66797.1"/>
    <property type="molecule type" value="Genomic_DNA"/>
</dbReference>
<reference evidence="1" key="1">
    <citation type="journal article" date="2014" name="Front. Microbiol.">
        <title>High frequency of phylogenetically diverse reductive dehalogenase-homologous genes in deep subseafloor sedimentary metagenomes.</title>
        <authorList>
            <person name="Kawai M."/>
            <person name="Futagami T."/>
            <person name="Toyoda A."/>
            <person name="Takaki Y."/>
            <person name="Nishi S."/>
            <person name="Hori S."/>
            <person name="Arai W."/>
            <person name="Tsubouchi T."/>
            <person name="Morono Y."/>
            <person name="Uchiyama I."/>
            <person name="Ito T."/>
            <person name="Fujiyama A."/>
            <person name="Inagaki F."/>
            <person name="Takami H."/>
        </authorList>
    </citation>
    <scope>NUCLEOTIDE SEQUENCE</scope>
    <source>
        <strain evidence="1">Expedition CK06-06</strain>
    </source>
</reference>